<keyword evidence="4 11" id="KW-0812">Transmembrane</keyword>
<evidence type="ECO:0000256" key="6">
    <source>
        <dbReference type="ARBA" id="ARBA00023040"/>
    </source>
</evidence>
<dbReference type="GO" id="GO:0008528">
    <property type="term" value="F:G protein-coupled peptide receptor activity"/>
    <property type="evidence" value="ECO:0007669"/>
    <property type="project" value="TreeGrafter"/>
</dbReference>
<evidence type="ECO:0000256" key="9">
    <source>
        <dbReference type="ARBA" id="ARBA00023180"/>
    </source>
</evidence>
<evidence type="ECO:0000256" key="3">
    <source>
        <dbReference type="ARBA" id="ARBA00022475"/>
    </source>
</evidence>
<dbReference type="GO" id="GO:0007166">
    <property type="term" value="P:cell surface receptor signaling pathway"/>
    <property type="evidence" value="ECO:0007669"/>
    <property type="project" value="InterPro"/>
</dbReference>
<feature type="transmembrane region" description="Helical" evidence="11">
    <location>
        <begin position="305"/>
        <end position="325"/>
    </location>
</feature>
<dbReference type="Gene3D" id="4.10.1240.10">
    <property type="entry name" value="GPCR, family 2, extracellular hormone receptor domain"/>
    <property type="match status" value="1"/>
</dbReference>
<evidence type="ECO:0000256" key="4">
    <source>
        <dbReference type="ARBA" id="ARBA00022692"/>
    </source>
</evidence>
<feature type="transmembrane region" description="Helical" evidence="11">
    <location>
        <begin position="403"/>
        <end position="424"/>
    </location>
</feature>
<evidence type="ECO:0000259" key="12">
    <source>
        <dbReference type="PROSITE" id="PS50227"/>
    </source>
</evidence>
<evidence type="ECO:0000256" key="10">
    <source>
        <dbReference type="ARBA" id="ARBA00023224"/>
    </source>
</evidence>
<dbReference type="PROSITE" id="PS00649">
    <property type="entry name" value="G_PROTEIN_RECEP_F2_1"/>
    <property type="match status" value="1"/>
</dbReference>
<sequence length="428" mass="49459">MNTVCGLKIIPSLITTNNVNQRDDVDEKGILQLKNKSKIIYFSYQFRDQRSNDKIDLFENSSQYTIKSEDENILCRAPNGHYLPVDLFALDTCARCYHYIPDNPSFFHRNSKWNYKVVRMQSVQTRNLFYNVTFLVQNINNMTLAADPNDNSNSLHMSFIDSKSQDKWKSCCQAAVDCCHRMLDLKKSTTIREQNVDRNVIDQHKYATSSQSNLNGSSDTNFCPPTWDGWTCWPQTSSNRLASAQCPHFIYFETEPPACARYAEKMCMSDGTWYRRGEQGTSLEKTNYSPCSPVDTLKQKTKVHVFAYAVSTATLIPSLFVFYSYKQLNVYRIRLHKNMFISVLLNSVLIIVFKVFTILPQLATPSIKDSYIKQNALICRMIVIAVKYLRLTNYAWMFCEGFYLHRLITAAFAEQSSFSVFYIIGWGN</sequence>
<dbReference type="InterPro" id="IPR050332">
    <property type="entry name" value="GPCR_2"/>
</dbReference>
<organism evidence="14 15">
    <name type="scientific">Daphnia galeata</name>
    <dbReference type="NCBI Taxonomy" id="27404"/>
    <lineage>
        <taxon>Eukaryota</taxon>
        <taxon>Metazoa</taxon>
        <taxon>Ecdysozoa</taxon>
        <taxon>Arthropoda</taxon>
        <taxon>Crustacea</taxon>
        <taxon>Branchiopoda</taxon>
        <taxon>Diplostraca</taxon>
        <taxon>Cladocera</taxon>
        <taxon>Anomopoda</taxon>
        <taxon>Daphniidae</taxon>
        <taxon>Daphnia</taxon>
    </lineage>
</organism>
<evidence type="ECO:0000256" key="7">
    <source>
        <dbReference type="ARBA" id="ARBA00023136"/>
    </source>
</evidence>
<feature type="transmembrane region" description="Helical" evidence="11">
    <location>
        <begin position="337"/>
        <end position="359"/>
    </location>
</feature>
<dbReference type="InterPro" id="IPR036445">
    <property type="entry name" value="GPCR_2_extracell_dom_sf"/>
</dbReference>
<comment type="subcellular location">
    <subcellularLocation>
        <location evidence="1">Cell membrane</location>
        <topology evidence="1">Multi-pass membrane protein</topology>
    </subcellularLocation>
</comment>
<comment type="similarity">
    <text evidence="2">Belongs to the G-protein coupled receptor 2 family.</text>
</comment>
<reference evidence="14" key="1">
    <citation type="submission" date="2021-11" db="EMBL/GenBank/DDBJ databases">
        <authorList>
            <person name="Schell T."/>
        </authorList>
    </citation>
    <scope>NUCLEOTIDE SEQUENCE</scope>
    <source>
        <strain evidence="14">M5</strain>
    </source>
</reference>
<dbReference type="SMART" id="SM00008">
    <property type="entry name" value="HormR"/>
    <property type="match status" value="1"/>
</dbReference>
<dbReference type="InterPro" id="IPR001879">
    <property type="entry name" value="GPCR_2_extracellular_dom"/>
</dbReference>
<dbReference type="EMBL" id="CAKKLH010000026">
    <property type="protein sequence ID" value="CAH0099872.1"/>
    <property type="molecule type" value="Genomic_DNA"/>
</dbReference>
<evidence type="ECO:0000313" key="15">
    <source>
        <dbReference type="Proteomes" id="UP000789390"/>
    </source>
</evidence>
<feature type="domain" description="G-protein coupled receptors family 2 profile 1" evidence="12">
    <location>
        <begin position="178"/>
        <end position="295"/>
    </location>
</feature>
<dbReference type="GO" id="GO:0005886">
    <property type="term" value="C:plasma membrane"/>
    <property type="evidence" value="ECO:0007669"/>
    <property type="project" value="UniProtKB-SubCell"/>
</dbReference>
<accession>A0A8J2RHU4</accession>
<dbReference type="PROSITE" id="PS50227">
    <property type="entry name" value="G_PROTEIN_RECEP_F2_3"/>
    <property type="match status" value="1"/>
</dbReference>
<evidence type="ECO:0000256" key="1">
    <source>
        <dbReference type="ARBA" id="ARBA00004651"/>
    </source>
</evidence>
<dbReference type="PANTHER" id="PTHR45620">
    <property type="entry name" value="PDF RECEPTOR-LIKE PROTEIN-RELATED"/>
    <property type="match status" value="1"/>
</dbReference>
<keyword evidence="9" id="KW-0325">Glycoprotein</keyword>
<dbReference type="SUPFAM" id="SSF111418">
    <property type="entry name" value="Hormone receptor domain"/>
    <property type="match status" value="1"/>
</dbReference>
<evidence type="ECO:0000313" key="14">
    <source>
        <dbReference type="EMBL" id="CAH0099872.1"/>
    </source>
</evidence>
<feature type="domain" description="G-protein coupled receptors family 2 profile 2" evidence="13">
    <location>
        <begin position="300"/>
        <end position="428"/>
    </location>
</feature>
<dbReference type="Proteomes" id="UP000789390">
    <property type="component" value="Unassembled WGS sequence"/>
</dbReference>
<dbReference type="PROSITE" id="PS50261">
    <property type="entry name" value="G_PROTEIN_RECEP_F2_4"/>
    <property type="match status" value="1"/>
</dbReference>
<dbReference type="Gene3D" id="1.20.1070.10">
    <property type="entry name" value="Rhodopsin 7-helix transmembrane proteins"/>
    <property type="match status" value="1"/>
</dbReference>
<dbReference type="InterPro" id="IPR017981">
    <property type="entry name" value="GPCR_2-like_7TM"/>
</dbReference>
<keyword evidence="15" id="KW-1185">Reference proteome</keyword>
<evidence type="ECO:0008006" key="16">
    <source>
        <dbReference type="Google" id="ProtNLM"/>
    </source>
</evidence>
<evidence type="ECO:0000256" key="5">
    <source>
        <dbReference type="ARBA" id="ARBA00022989"/>
    </source>
</evidence>
<dbReference type="GO" id="GO:0007188">
    <property type="term" value="P:adenylate cyclase-modulating G protein-coupled receptor signaling pathway"/>
    <property type="evidence" value="ECO:0007669"/>
    <property type="project" value="TreeGrafter"/>
</dbReference>
<dbReference type="OrthoDB" id="16753at2759"/>
<dbReference type="InterPro" id="IPR000832">
    <property type="entry name" value="GPCR_2_secretin-like"/>
</dbReference>
<dbReference type="InterPro" id="IPR017983">
    <property type="entry name" value="GPCR_2_secretin-like_CS"/>
</dbReference>
<dbReference type="Pfam" id="PF00002">
    <property type="entry name" value="7tm_2"/>
    <property type="match status" value="1"/>
</dbReference>
<name>A0A8J2RHU4_9CRUS</name>
<keyword evidence="8" id="KW-0675">Receptor</keyword>
<protein>
    <recommendedName>
        <fullName evidence="16">Calcitonin receptor</fullName>
    </recommendedName>
</protein>
<dbReference type="Pfam" id="PF02793">
    <property type="entry name" value="HRM"/>
    <property type="match status" value="1"/>
</dbReference>
<dbReference type="PRINTS" id="PR00249">
    <property type="entry name" value="GPCRSECRETIN"/>
</dbReference>
<keyword evidence="7 11" id="KW-0472">Membrane</keyword>
<proteinExistence type="inferred from homology"/>
<dbReference type="AlphaFoldDB" id="A0A8J2RHU4"/>
<comment type="caution">
    <text evidence="14">The sequence shown here is derived from an EMBL/GenBank/DDBJ whole genome shotgun (WGS) entry which is preliminary data.</text>
</comment>
<gene>
    <name evidence="14" type="ORF">DGAL_LOCUS2030</name>
</gene>
<evidence type="ECO:0000259" key="13">
    <source>
        <dbReference type="PROSITE" id="PS50261"/>
    </source>
</evidence>
<evidence type="ECO:0000256" key="8">
    <source>
        <dbReference type="ARBA" id="ARBA00023170"/>
    </source>
</evidence>
<keyword evidence="6" id="KW-0297">G-protein coupled receptor</keyword>
<dbReference type="PANTHER" id="PTHR45620:SF42">
    <property type="entry name" value="G-PROTEIN COUPLED RECEPTOR SEB-2"/>
    <property type="match status" value="1"/>
</dbReference>
<keyword evidence="3" id="KW-1003">Cell membrane</keyword>
<evidence type="ECO:0000256" key="11">
    <source>
        <dbReference type="SAM" id="Phobius"/>
    </source>
</evidence>
<keyword evidence="10" id="KW-0807">Transducer</keyword>
<keyword evidence="5 11" id="KW-1133">Transmembrane helix</keyword>
<evidence type="ECO:0000256" key="2">
    <source>
        <dbReference type="ARBA" id="ARBA00005314"/>
    </source>
</evidence>